<dbReference type="InterPro" id="IPR025996">
    <property type="entry name" value="MT1864/Rv1816-like_C"/>
</dbReference>
<dbReference type="Pfam" id="PF13305">
    <property type="entry name" value="TetR_C_33"/>
    <property type="match status" value="1"/>
</dbReference>
<accession>A0ABY3VWH0</accession>
<evidence type="ECO:0000259" key="5">
    <source>
        <dbReference type="PROSITE" id="PS50977"/>
    </source>
</evidence>
<keyword evidence="3" id="KW-0804">Transcription</keyword>
<dbReference type="InterPro" id="IPR009057">
    <property type="entry name" value="Homeodomain-like_sf"/>
</dbReference>
<dbReference type="PANTHER" id="PTHR30055:SF243">
    <property type="entry name" value="HTH-TYPE TRANSCRIPTIONAL REGULATOR RV1816"/>
    <property type="match status" value="1"/>
</dbReference>
<dbReference type="PROSITE" id="PS50977">
    <property type="entry name" value="HTH_TETR_2"/>
    <property type="match status" value="1"/>
</dbReference>
<dbReference type="Proteomes" id="UP001055336">
    <property type="component" value="Chromosome"/>
</dbReference>
<dbReference type="SUPFAM" id="SSF48498">
    <property type="entry name" value="Tetracyclin repressor-like, C-terminal domain"/>
    <property type="match status" value="1"/>
</dbReference>
<dbReference type="InterPro" id="IPR036271">
    <property type="entry name" value="Tet_transcr_reg_TetR-rel_C_sf"/>
</dbReference>
<feature type="DNA-binding region" description="H-T-H motif" evidence="4">
    <location>
        <begin position="32"/>
        <end position="51"/>
    </location>
</feature>
<dbReference type="EMBL" id="CP092488">
    <property type="protein sequence ID" value="UMB71902.1"/>
    <property type="molecule type" value="Genomic_DNA"/>
</dbReference>
<keyword evidence="7" id="KW-1185">Reference proteome</keyword>
<dbReference type="InterPro" id="IPR050109">
    <property type="entry name" value="HTH-type_TetR-like_transc_reg"/>
</dbReference>
<dbReference type="Gene3D" id="1.10.357.10">
    <property type="entry name" value="Tetracycline Repressor, domain 2"/>
    <property type="match status" value="1"/>
</dbReference>
<keyword evidence="2 4" id="KW-0238">DNA-binding</keyword>
<evidence type="ECO:0000313" key="6">
    <source>
        <dbReference type="EMBL" id="UMB71902.1"/>
    </source>
</evidence>
<proteinExistence type="predicted"/>
<reference evidence="6" key="1">
    <citation type="submission" date="2022-08" db="EMBL/GenBank/DDBJ databases">
        <title>Whole genome sequencing of non-tuberculosis mycobacteria type-strains.</title>
        <authorList>
            <person name="Igarashi Y."/>
            <person name="Osugi A."/>
            <person name="Mitarai S."/>
        </authorList>
    </citation>
    <scope>NUCLEOTIDE SEQUENCE</scope>
    <source>
        <strain evidence="6">DSM 45127</strain>
    </source>
</reference>
<sequence>MAKRRDARERTEAQIIELGRRHLIEHGAAGLSLRAIARDLGMVSSAVYRYVSSRDDLLTLLVIDAYSELADAVDREREAEPDVWSDDVLAIAHAARAWAVAHPARWALLYGSPVPGYHAPAERTVGPGTRVIGALFDAVAAGIATGDIKLTNHAAPEPVSSDFERLRSEFGFPGDDSVIAKCFAIWAGVVGAISLEVFGQYGADTLSDVPTVFDTQVRLLLSVLTRPQTDAAPFRPWGRN</sequence>
<evidence type="ECO:0000256" key="4">
    <source>
        <dbReference type="PROSITE-ProRule" id="PRU00335"/>
    </source>
</evidence>
<dbReference type="RefSeq" id="WP_240263629.1">
    <property type="nucleotide sequence ID" value="NZ_CP092488.2"/>
</dbReference>
<protein>
    <submittedName>
        <fullName evidence="6">TetR/AcrR family transcriptional regulator</fullName>
    </submittedName>
</protein>
<dbReference type="SUPFAM" id="SSF46689">
    <property type="entry name" value="Homeodomain-like"/>
    <property type="match status" value="1"/>
</dbReference>
<organism evidence="6 7">
    <name type="scientific">Mycobacterium paraterrae</name>
    <dbReference type="NCBI Taxonomy" id="577492"/>
    <lineage>
        <taxon>Bacteria</taxon>
        <taxon>Bacillati</taxon>
        <taxon>Actinomycetota</taxon>
        <taxon>Actinomycetes</taxon>
        <taxon>Mycobacteriales</taxon>
        <taxon>Mycobacteriaceae</taxon>
        <taxon>Mycobacterium</taxon>
    </lineage>
</organism>
<dbReference type="Pfam" id="PF00440">
    <property type="entry name" value="TetR_N"/>
    <property type="match status" value="1"/>
</dbReference>
<dbReference type="InterPro" id="IPR001647">
    <property type="entry name" value="HTH_TetR"/>
</dbReference>
<dbReference type="PANTHER" id="PTHR30055">
    <property type="entry name" value="HTH-TYPE TRANSCRIPTIONAL REGULATOR RUTR"/>
    <property type="match status" value="1"/>
</dbReference>
<evidence type="ECO:0000256" key="2">
    <source>
        <dbReference type="ARBA" id="ARBA00023125"/>
    </source>
</evidence>
<gene>
    <name evidence="6" type="ORF">MKK62_12170</name>
</gene>
<keyword evidence="1" id="KW-0805">Transcription regulation</keyword>
<evidence type="ECO:0000256" key="1">
    <source>
        <dbReference type="ARBA" id="ARBA00023015"/>
    </source>
</evidence>
<evidence type="ECO:0000256" key="3">
    <source>
        <dbReference type="ARBA" id="ARBA00023163"/>
    </source>
</evidence>
<name>A0ABY3VWH0_9MYCO</name>
<evidence type="ECO:0000313" key="7">
    <source>
        <dbReference type="Proteomes" id="UP001055336"/>
    </source>
</evidence>
<feature type="domain" description="HTH tetR-type" evidence="5">
    <location>
        <begin position="9"/>
        <end position="69"/>
    </location>
</feature>